<dbReference type="InterPro" id="IPR037055">
    <property type="entry name" value="MHC_I-like_Ag-recog_sf"/>
</dbReference>
<dbReference type="Pfam" id="PF00129">
    <property type="entry name" value="MHC_I"/>
    <property type="match status" value="1"/>
</dbReference>
<dbReference type="InterPro" id="IPR036179">
    <property type="entry name" value="Ig-like_dom_sf"/>
</dbReference>
<dbReference type="InterPro" id="IPR003597">
    <property type="entry name" value="Ig_C1-set"/>
</dbReference>
<dbReference type="InterPro" id="IPR011162">
    <property type="entry name" value="MHC_I/II-like_Ag-recog"/>
</dbReference>
<dbReference type="InterPro" id="IPR003006">
    <property type="entry name" value="Ig/MHC_CS"/>
</dbReference>
<dbReference type="PROSITE" id="PS00290">
    <property type="entry name" value="IG_MHC"/>
    <property type="match status" value="1"/>
</dbReference>
<dbReference type="SMART" id="SM00407">
    <property type="entry name" value="IGc1"/>
    <property type="match status" value="1"/>
</dbReference>
<dbReference type="InterPro" id="IPR007110">
    <property type="entry name" value="Ig-like_dom"/>
</dbReference>
<dbReference type="KEGG" id="char:105899479"/>
<feature type="domain" description="Ig-like" evidence="5">
    <location>
        <begin position="193"/>
        <end position="282"/>
    </location>
</feature>
<name>A0A6P8G165_CLUHA</name>
<dbReference type="GO" id="GO:0009897">
    <property type="term" value="C:external side of plasma membrane"/>
    <property type="evidence" value="ECO:0007669"/>
    <property type="project" value="TreeGrafter"/>
</dbReference>
<keyword evidence="4" id="KW-0732">Signal</keyword>
<evidence type="ECO:0000256" key="2">
    <source>
        <dbReference type="ARBA" id="ARBA00023319"/>
    </source>
</evidence>
<keyword evidence="1" id="KW-0325">Glycoprotein</keyword>
<dbReference type="PANTHER" id="PTHR16675:SF235">
    <property type="entry name" value="SHKT DOMAIN-CONTAINING PROTEIN"/>
    <property type="match status" value="1"/>
</dbReference>
<proteinExistence type="predicted"/>
<evidence type="ECO:0000259" key="5">
    <source>
        <dbReference type="PROSITE" id="PS50835"/>
    </source>
</evidence>
<evidence type="ECO:0000313" key="6">
    <source>
        <dbReference type="Proteomes" id="UP000515152"/>
    </source>
</evidence>
<evidence type="ECO:0000256" key="4">
    <source>
        <dbReference type="SAM" id="SignalP"/>
    </source>
</evidence>
<dbReference type="PROSITE" id="PS50835">
    <property type="entry name" value="IG_LIKE"/>
    <property type="match status" value="1"/>
</dbReference>
<dbReference type="SUPFAM" id="SSF54452">
    <property type="entry name" value="MHC antigen-recognition domain"/>
    <property type="match status" value="1"/>
</dbReference>
<evidence type="ECO:0000313" key="7">
    <source>
        <dbReference type="RefSeq" id="XP_031429400.1"/>
    </source>
</evidence>
<evidence type="ECO:0000256" key="1">
    <source>
        <dbReference type="ARBA" id="ARBA00023180"/>
    </source>
</evidence>
<protein>
    <submittedName>
        <fullName evidence="7">Major histocompatibility complex class I-related gene protein-like</fullName>
    </submittedName>
</protein>
<feature type="signal peptide" evidence="4">
    <location>
        <begin position="1"/>
        <end position="16"/>
    </location>
</feature>
<dbReference type="PANTHER" id="PTHR16675">
    <property type="entry name" value="MHC CLASS I-RELATED"/>
    <property type="match status" value="1"/>
</dbReference>
<keyword evidence="6" id="KW-1185">Reference proteome</keyword>
<dbReference type="GO" id="GO:0006955">
    <property type="term" value="P:immune response"/>
    <property type="evidence" value="ECO:0007669"/>
    <property type="project" value="TreeGrafter"/>
</dbReference>
<keyword evidence="3" id="KW-1133">Transmembrane helix</keyword>
<dbReference type="GeneID" id="105899479"/>
<reference evidence="7" key="1">
    <citation type="submission" date="2025-08" db="UniProtKB">
        <authorList>
            <consortium name="RefSeq"/>
        </authorList>
    </citation>
    <scope>IDENTIFICATION</scope>
</reference>
<dbReference type="Pfam" id="PF07654">
    <property type="entry name" value="C1-set"/>
    <property type="match status" value="1"/>
</dbReference>
<organism evidence="6 7">
    <name type="scientific">Clupea harengus</name>
    <name type="common">Atlantic herring</name>
    <dbReference type="NCBI Taxonomy" id="7950"/>
    <lineage>
        <taxon>Eukaryota</taxon>
        <taxon>Metazoa</taxon>
        <taxon>Chordata</taxon>
        <taxon>Craniata</taxon>
        <taxon>Vertebrata</taxon>
        <taxon>Euteleostomi</taxon>
        <taxon>Actinopterygii</taxon>
        <taxon>Neopterygii</taxon>
        <taxon>Teleostei</taxon>
        <taxon>Clupei</taxon>
        <taxon>Clupeiformes</taxon>
        <taxon>Clupeoidei</taxon>
        <taxon>Clupeidae</taxon>
        <taxon>Clupea</taxon>
    </lineage>
</organism>
<dbReference type="Gene3D" id="3.30.500.10">
    <property type="entry name" value="MHC class I-like antigen recognition-like"/>
    <property type="match status" value="1"/>
</dbReference>
<dbReference type="Gene3D" id="2.60.40.10">
    <property type="entry name" value="Immunoglobulins"/>
    <property type="match status" value="1"/>
</dbReference>
<dbReference type="RefSeq" id="XP_031429400.1">
    <property type="nucleotide sequence ID" value="XM_031573540.1"/>
</dbReference>
<dbReference type="AlphaFoldDB" id="A0A6P8G165"/>
<feature type="chain" id="PRO_5028086329" evidence="4">
    <location>
        <begin position="17"/>
        <end position="337"/>
    </location>
</feature>
<dbReference type="GO" id="GO:0005615">
    <property type="term" value="C:extracellular space"/>
    <property type="evidence" value="ECO:0007669"/>
    <property type="project" value="TreeGrafter"/>
</dbReference>
<feature type="transmembrane region" description="Helical" evidence="3">
    <location>
        <begin position="291"/>
        <end position="314"/>
    </location>
</feature>
<keyword evidence="3" id="KW-0472">Membrane</keyword>
<dbReference type="Proteomes" id="UP000515152">
    <property type="component" value="Chromosome 9"/>
</dbReference>
<accession>A0A6P8G165</accession>
<dbReference type="OrthoDB" id="8936120at2759"/>
<dbReference type="InterPro" id="IPR050208">
    <property type="entry name" value="MHC_class-I_related"/>
</dbReference>
<gene>
    <name evidence="7" type="primary">LOC105899479</name>
</gene>
<keyword evidence="3" id="KW-0812">Transmembrane</keyword>
<evidence type="ECO:0000256" key="3">
    <source>
        <dbReference type="SAM" id="Phobius"/>
    </source>
</evidence>
<dbReference type="InterPro" id="IPR013783">
    <property type="entry name" value="Ig-like_fold"/>
</dbReference>
<sequence>MLKHVMFLLVFHQCLADVHSLHRRCAATQGNSYPKNIQFLMVDDIMVYYYISAGKEPSIPKWLNHSEGIFLWGEIRRNLNYNRFIMDTAVRLTSERFNHSHDHIYQAHGRCDYKDEYISSAMSHAYDGKDFVSFDVESNTWVAAVPEAQFYKRKREDNIEDLHRLIHSYKYGCIDWLKKLLLFSQEERKEKVPDVVLIEKSSPGSSDTAVTCHVTGFYPRAVQVEWLNQEGHILDRVSSGEVLPNGDGTYQISRTLSVPDGARWSQIYRCQVVHSSVTGHITVEWEPNRSFFIPLIVGCSVFTGVSVLVLILYIKKISICSFAYMGPLRNINLNFGG</sequence>
<dbReference type="InterPro" id="IPR011161">
    <property type="entry name" value="MHC_I-like_Ag-recog"/>
</dbReference>
<dbReference type="SUPFAM" id="SSF48726">
    <property type="entry name" value="Immunoglobulin"/>
    <property type="match status" value="1"/>
</dbReference>
<keyword evidence="2" id="KW-0393">Immunoglobulin domain</keyword>